<dbReference type="KEGG" id="pnt:G5B91_17395"/>
<reference evidence="3 4" key="1">
    <citation type="submission" date="2020-02" db="EMBL/GenBank/DDBJ databases">
        <title>Integrative conjugative elements (ICEs) and plasmids drive adaptation of Pseudomonas nitroreducens strain HBP1 to wastewater environment.</title>
        <authorList>
            <person name="Sentchilo V."/>
            <person name="Carraro N."/>
            <person name="Bertelli C."/>
            <person name="van der Meer J.R."/>
        </authorList>
    </citation>
    <scope>NUCLEOTIDE SEQUENCE [LARGE SCALE GENOMIC DNA]</scope>
    <source>
        <strain evidence="3 4">HBP1</strain>
    </source>
</reference>
<gene>
    <name evidence="3" type="ORF">G5B91_17395</name>
</gene>
<evidence type="ECO:0000313" key="3">
    <source>
        <dbReference type="EMBL" id="QIE87953.1"/>
    </source>
</evidence>
<dbReference type="AlphaFoldDB" id="A0A6G6IYD0"/>
<evidence type="ECO:0000313" key="4">
    <source>
        <dbReference type="Proteomes" id="UP000501063"/>
    </source>
</evidence>
<name>A0A6G6IYD0_PSENT</name>
<evidence type="ECO:0000256" key="1">
    <source>
        <dbReference type="SAM" id="MobiDB-lite"/>
    </source>
</evidence>
<organism evidence="3 4">
    <name type="scientific">Pseudomonas nitroreducens</name>
    <dbReference type="NCBI Taxonomy" id="46680"/>
    <lineage>
        <taxon>Bacteria</taxon>
        <taxon>Pseudomonadati</taxon>
        <taxon>Pseudomonadota</taxon>
        <taxon>Gammaproteobacteria</taxon>
        <taxon>Pseudomonadales</taxon>
        <taxon>Pseudomonadaceae</taxon>
        <taxon>Pseudomonas</taxon>
    </lineage>
</organism>
<sequence>MIERRTLAAIACLALAMPAFAQKFTGQEAQSQSAPRYQNQTQWQQSPPVIQRIHVSPGASGSVGSSSSWQRNDSYGGVRVPSGYGETRSNTVIIDQGSGGIRQSIEYPNGAVYPRGNGNYQQQ</sequence>
<evidence type="ECO:0008006" key="5">
    <source>
        <dbReference type="Google" id="ProtNLM"/>
    </source>
</evidence>
<protein>
    <recommendedName>
        <fullName evidence="5">DUF4148 domain-containing protein</fullName>
    </recommendedName>
</protein>
<accession>A0A6G6IYD0</accession>
<dbReference type="RefSeq" id="WP_128082598.1">
    <property type="nucleotide sequence ID" value="NZ_CP049140.1"/>
</dbReference>
<evidence type="ECO:0000256" key="2">
    <source>
        <dbReference type="SAM" id="SignalP"/>
    </source>
</evidence>
<feature type="compositionally biased region" description="Polar residues" evidence="1">
    <location>
        <begin position="25"/>
        <end position="48"/>
    </location>
</feature>
<feature type="region of interest" description="Disordered" evidence="1">
    <location>
        <begin position="25"/>
        <end position="83"/>
    </location>
</feature>
<dbReference type="EMBL" id="CP049140">
    <property type="protein sequence ID" value="QIE87953.1"/>
    <property type="molecule type" value="Genomic_DNA"/>
</dbReference>
<dbReference type="Proteomes" id="UP000501063">
    <property type="component" value="Chromosome"/>
</dbReference>
<keyword evidence="2" id="KW-0732">Signal</keyword>
<feature type="signal peptide" evidence="2">
    <location>
        <begin position="1"/>
        <end position="21"/>
    </location>
</feature>
<feature type="compositionally biased region" description="Low complexity" evidence="1">
    <location>
        <begin position="56"/>
        <end position="68"/>
    </location>
</feature>
<proteinExistence type="predicted"/>
<feature type="chain" id="PRO_5026222464" description="DUF4148 domain-containing protein" evidence="2">
    <location>
        <begin position="22"/>
        <end position="123"/>
    </location>
</feature>